<proteinExistence type="inferred from homology"/>
<reference evidence="8 9" key="1">
    <citation type="journal article" date="2018" name="Sci. Data">
        <title>The draft genome sequence of cork oak.</title>
        <authorList>
            <person name="Ramos A.M."/>
            <person name="Usie A."/>
            <person name="Barbosa P."/>
            <person name="Barros P.M."/>
            <person name="Capote T."/>
            <person name="Chaves I."/>
            <person name="Simoes F."/>
            <person name="Abreu I."/>
            <person name="Carrasquinho I."/>
            <person name="Faro C."/>
            <person name="Guimaraes J.B."/>
            <person name="Mendonca D."/>
            <person name="Nobrega F."/>
            <person name="Rodrigues L."/>
            <person name="Saibo N.J.M."/>
            <person name="Varela M.C."/>
            <person name="Egas C."/>
            <person name="Matos J."/>
            <person name="Miguel C.M."/>
            <person name="Oliveira M.M."/>
            <person name="Ricardo C.P."/>
            <person name="Goncalves S."/>
        </authorList>
    </citation>
    <scope>NUCLEOTIDE SEQUENCE [LARGE SCALE GENOMIC DNA]</scope>
    <source>
        <strain evidence="9">cv. HL8</strain>
    </source>
</reference>
<organism evidence="8 9">
    <name type="scientific">Quercus suber</name>
    <name type="common">Cork oak</name>
    <dbReference type="NCBI Taxonomy" id="58331"/>
    <lineage>
        <taxon>Eukaryota</taxon>
        <taxon>Viridiplantae</taxon>
        <taxon>Streptophyta</taxon>
        <taxon>Embryophyta</taxon>
        <taxon>Tracheophyta</taxon>
        <taxon>Spermatophyta</taxon>
        <taxon>Magnoliopsida</taxon>
        <taxon>eudicotyledons</taxon>
        <taxon>Gunneridae</taxon>
        <taxon>Pentapetalae</taxon>
        <taxon>rosids</taxon>
        <taxon>fabids</taxon>
        <taxon>Fagales</taxon>
        <taxon>Fagaceae</taxon>
        <taxon>Quercus</taxon>
    </lineage>
</organism>
<evidence type="ECO:0000256" key="3">
    <source>
        <dbReference type="ARBA" id="ARBA00022475"/>
    </source>
</evidence>
<comment type="caution">
    <text evidence="8">The sequence shown here is derived from an EMBL/GenBank/DDBJ whole genome shotgun (WGS) entry which is preliminary data.</text>
</comment>
<keyword evidence="4" id="KW-0812">Transmembrane</keyword>
<dbReference type="AlphaFoldDB" id="A0AAW0J9X9"/>
<dbReference type="GO" id="GO:0008285">
    <property type="term" value="P:negative regulation of cell population proliferation"/>
    <property type="evidence" value="ECO:0007669"/>
    <property type="project" value="InterPro"/>
</dbReference>
<dbReference type="Pfam" id="PF08137">
    <property type="entry name" value="DVL"/>
    <property type="match status" value="1"/>
</dbReference>
<dbReference type="Proteomes" id="UP000237347">
    <property type="component" value="Unassembled WGS sequence"/>
</dbReference>
<dbReference type="InterPro" id="IPR012552">
    <property type="entry name" value="DVL"/>
</dbReference>
<evidence type="ECO:0000313" key="9">
    <source>
        <dbReference type="Proteomes" id="UP000237347"/>
    </source>
</evidence>
<comment type="subcellular location">
    <subcellularLocation>
        <location evidence="1">Cell membrane</location>
        <topology evidence="1">Single-pass membrane protein</topology>
    </subcellularLocation>
</comment>
<evidence type="ECO:0000313" key="8">
    <source>
        <dbReference type="EMBL" id="KAK7823136.1"/>
    </source>
</evidence>
<evidence type="ECO:0000256" key="6">
    <source>
        <dbReference type="ARBA" id="ARBA00023136"/>
    </source>
</evidence>
<keyword evidence="9" id="KW-1185">Reference proteome</keyword>
<name>A0AAW0J9X9_QUESU</name>
<dbReference type="EMBL" id="PKMF04000643">
    <property type="protein sequence ID" value="KAK7823136.1"/>
    <property type="molecule type" value="Genomic_DNA"/>
</dbReference>
<evidence type="ECO:0000256" key="7">
    <source>
        <dbReference type="ARBA" id="ARBA00024340"/>
    </source>
</evidence>
<evidence type="ECO:0000256" key="1">
    <source>
        <dbReference type="ARBA" id="ARBA00004162"/>
    </source>
</evidence>
<accession>A0AAW0J9X9</accession>
<dbReference type="PANTHER" id="PTHR47855:SF5">
    <property type="match status" value="1"/>
</dbReference>
<sequence>MKGAGSVGGSSDKKKFSCKGFSCKGLRGFLKEGRGRLYIFRRCISMLLCGHD</sequence>
<keyword evidence="2" id="KW-0217">Developmental protein</keyword>
<gene>
    <name evidence="8" type="ORF">CFP56_035748</name>
</gene>
<keyword evidence="5" id="KW-1133">Transmembrane helix</keyword>
<dbReference type="InterPro" id="IPR052153">
    <property type="entry name" value="DVL/RTFL_small_peptides"/>
</dbReference>
<dbReference type="GO" id="GO:0048367">
    <property type="term" value="P:shoot system development"/>
    <property type="evidence" value="ECO:0007669"/>
    <property type="project" value="UniProtKB-ARBA"/>
</dbReference>
<evidence type="ECO:0000256" key="4">
    <source>
        <dbReference type="ARBA" id="ARBA00022692"/>
    </source>
</evidence>
<dbReference type="GO" id="GO:0005886">
    <property type="term" value="C:plasma membrane"/>
    <property type="evidence" value="ECO:0007669"/>
    <property type="project" value="UniProtKB-SubCell"/>
</dbReference>
<comment type="similarity">
    <text evidence="7">Belongs to the DVL/RTFL small polypeptides family.</text>
</comment>
<evidence type="ECO:0000256" key="2">
    <source>
        <dbReference type="ARBA" id="ARBA00022473"/>
    </source>
</evidence>
<keyword evidence="3" id="KW-1003">Cell membrane</keyword>
<dbReference type="PANTHER" id="PTHR47855">
    <property type="entry name" value="OS01G0525701 PROTEIN"/>
    <property type="match status" value="1"/>
</dbReference>
<protein>
    <submittedName>
        <fullName evidence="8">Uncharacterized protein</fullName>
    </submittedName>
</protein>
<evidence type="ECO:0000256" key="5">
    <source>
        <dbReference type="ARBA" id="ARBA00022989"/>
    </source>
</evidence>
<keyword evidence="6" id="KW-0472">Membrane</keyword>